<dbReference type="PANTHER" id="PTHR30055:SF238">
    <property type="entry name" value="MYCOFACTOCIN BIOSYNTHESIS TRANSCRIPTIONAL REGULATOR MFTR-RELATED"/>
    <property type="match status" value="1"/>
</dbReference>
<organism evidence="7">
    <name type="scientific">Streptomyces sp. NBC_01401</name>
    <dbReference type="NCBI Taxonomy" id="2903854"/>
    <lineage>
        <taxon>Bacteria</taxon>
        <taxon>Bacillati</taxon>
        <taxon>Actinomycetota</taxon>
        <taxon>Actinomycetes</taxon>
        <taxon>Kitasatosporales</taxon>
        <taxon>Streptomycetaceae</taxon>
        <taxon>Streptomyces</taxon>
    </lineage>
</organism>
<dbReference type="SUPFAM" id="SSF46689">
    <property type="entry name" value="Homeodomain-like"/>
    <property type="match status" value="1"/>
</dbReference>
<dbReference type="AlphaFoldDB" id="A0AAU3GSU3"/>
<feature type="DNA-binding region" description="H-T-H motif" evidence="4">
    <location>
        <begin position="29"/>
        <end position="48"/>
    </location>
</feature>
<dbReference type="PRINTS" id="PR00455">
    <property type="entry name" value="HTHTETR"/>
</dbReference>
<dbReference type="GO" id="GO:0003700">
    <property type="term" value="F:DNA-binding transcription factor activity"/>
    <property type="evidence" value="ECO:0007669"/>
    <property type="project" value="TreeGrafter"/>
</dbReference>
<dbReference type="InterPro" id="IPR001647">
    <property type="entry name" value="HTH_TetR"/>
</dbReference>
<keyword evidence="3" id="KW-0804">Transcription</keyword>
<dbReference type="GO" id="GO:0000976">
    <property type="term" value="F:transcription cis-regulatory region binding"/>
    <property type="evidence" value="ECO:0007669"/>
    <property type="project" value="TreeGrafter"/>
</dbReference>
<gene>
    <name evidence="7" type="ORF">OG626_15925</name>
</gene>
<dbReference type="PANTHER" id="PTHR30055">
    <property type="entry name" value="HTH-TYPE TRANSCRIPTIONAL REGULATOR RUTR"/>
    <property type="match status" value="1"/>
</dbReference>
<reference evidence="7" key="1">
    <citation type="submission" date="2022-10" db="EMBL/GenBank/DDBJ databases">
        <title>The complete genomes of actinobacterial strains from the NBC collection.</title>
        <authorList>
            <person name="Joergensen T.S."/>
            <person name="Alvarez Arevalo M."/>
            <person name="Sterndorff E.B."/>
            <person name="Faurdal D."/>
            <person name="Vuksanovic O."/>
            <person name="Mourched A.-S."/>
            <person name="Charusanti P."/>
            <person name="Shaw S."/>
            <person name="Blin K."/>
            <person name="Weber T."/>
        </authorList>
    </citation>
    <scope>NUCLEOTIDE SEQUENCE</scope>
    <source>
        <strain evidence="7">NBC_01401</strain>
    </source>
</reference>
<evidence type="ECO:0000259" key="6">
    <source>
        <dbReference type="PROSITE" id="PS50977"/>
    </source>
</evidence>
<evidence type="ECO:0000256" key="3">
    <source>
        <dbReference type="ARBA" id="ARBA00023163"/>
    </source>
</evidence>
<evidence type="ECO:0000256" key="4">
    <source>
        <dbReference type="PROSITE-ProRule" id="PRU00335"/>
    </source>
</evidence>
<evidence type="ECO:0000313" key="7">
    <source>
        <dbReference type="EMBL" id="WTY96298.1"/>
    </source>
</evidence>
<feature type="domain" description="HTH tetR-type" evidence="6">
    <location>
        <begin position="6"/>
        <end position="66"/>
    </location>
</feature>
<name>A0AAU3GSU3_9ACTN</name>
<keyword evidence="1" id="KW-0805">Transcription regulation</keyword>
<accession>A0AAU3GSU3</accession>
<evidence type="ECO:0000256" key="1">
    <source>
        <dbReference type="ARBA" id="ARBA00023015"/>
    </source>
</evidence>
<dbReference type="PROSITE" id="PS50977">
    <property type="entry name" value="HTH_TETR_2"/>
    <property type="match status" value="1"/>
</dbReference>
<sequence length="214" mass="23064">MARWDPGTEERLKKAALELCGEHGYDSVTVSQIAERAGITRRSYFRYFPDKREVLFAGSEQLPVAVAAAVLDAEEGLSPLSTALDALTRVGAQLAALIDHAAERRAVINSSAELQERERTKHAAVTTAIRDALRQRGVDPDRAGLAAQIATVVFQNAFARWVDTEGRTDLPSCLRAVAASVRETLADDEQPKTPRPGSLRDDRDDGVGVVAGGS</sequence>
<dbReference type="InterPro" id="IPR050109">
    <property type="entry name" value="HTH-type_TetR-like_transc_reg"/>
</dbReference>
<feature type="region of interest" description="Disordered" evidence="5">
    <location>
        <begin position="184"/>
        <end position="214"/>
    </location>
</feature>
<evidence type="ECO:0000256" key="5">
    <source>
        <dbReference type="SAM" id="MobiDB-lite"/>
    </source>
</evidence>
<evidence type="ECO:0000256" key="2">
    <source>
        <dbReference type="ARBA" id="ARBA00023125"/>
    </source>
</evidence>
<dbReference type="EMBL" id="CP109535">
    <property type="protein sequence ID" value="WTY96298.1"/>
    <property type="molecule type" value="Genomic_DNA"/>
</dbReference>
<proteinExistence type="predicted"/>
<dbReference type="InterPro" id="IPR009057">
    <property type="entry name" value="Homeodomain-like_sf"/>
</dbReference>
<dbReference type="Pfam" id="PF00440">
    <property type="entry name" value="TetR_N"/>
    <property type="match status" value="1"/>
</dbReference>
<keyword evidence="2 4" id="KW-0238">DNA-binding</keyword>
<dbReference type="Gene3D" id="1.10.357.10">
    <property type="entry name" value="Tetracycline Repressor, domain 2"/>
    <property type="match status" value="1"/>
</dbReference>
<protein>
    <submittedName>
        <fullName evidence="7">TetR/AcrR family transcriptional regulator</fullName>
    </submittedName>
</protein>